<name>A0AAD6LAF5_9ROSI</name>
<dbReference type="Proteomes" id="UP001164929">
    <property type="component" value="Chromosome 19"/>
</dbReference>
<accession>A0AAD6LAF5</accession>
<evidence type="ECO:0000313" key="2">
    <source>
        <dbReference type="Proteomes" id="UP001164929"/>
    </source>
</evidence>
<evidence type="ECO:0000313" key="1">
    <source>
        <dbReference type="EMBL" id="KAJ6952828.1"/>
    </source>
</evidence>
<proteinExistence type="predicted"/>
<sequence>MGASEGTVRFLFALGGFDSLQRMPLPLFRRSLSWVFWSFRTACACESAVLLVLTSSLSRRESQRYGQRKGIVVI</sequence>
<reference evidence="1" key="1">
    <citation type="journal article" date="2023" name="Mol. Ecol. Resour.">
        <title>Chromosome-level genome assembly of a triploid poplar Populus alba 'Berolinensis'.</title>
        <authorList>
            <person name="Chen S."/>
            <person name="Yu Y."/>
            <person name="Wang X."/>
            <person name="Wang S."/>
            <person name="Zhang T."/>
            <person name="Zhou Y."/>
            <person name="He R."/>
            <person name="Meng N."/>
            <person name="Wang Y."/>
            <person name="Liu W."/>
            <person name="Liu Z."/>
            <person name="Liu J."/>
            <person name="Guo Q."/>
            <person name="Huang H."/>
            <person name="Sederoff R.R."/>
            <person name="Wang G."/>
            <person name="Qu G."/>
            <person name="Chen S."/>
        </authorList>
    </citation>
    <scope>NUCLEOTIDE SEQUENCE</scope>
    <source>
        <strain evidence="1">SC-2020</strain>
    </source>
</reference>
<protein>
    <submittedName>
        <fullName evidence="1">Uncharacterized protein</fullName>
    </submittedName>
</protein>
<organism evidence="1 2">
    <name type="scientific">Populus alba x Populus x berolinensis</name>
    <dbReference type="NCBI Taxonomy" id="444605"/>
    <lineage>
        <taxon>Eukaryota</taxon>
        <taxon>Viridiplantae</taxon>
        <taxon>Streptophyta</taxon>
        <taxon>Embryophyta</taxon>
        <taxon>Tracheophyta</taxon>
        <taxon>Spermatophyta</taxon>
        <taxon>Magnoliopsida</taxon>
        <taxon>eudicotyledons</taxon>
        <taxon>Gunneridae</taxon>
        <taxon>Pentapetalae</taxon>
        <taxon>rosids</taxon>
        <taxon>fabids</taxon>
        <taxon>Malpighiales</taxon>
        <taxon>Salicaceae</taxon>
        <taxon>Saliceae</taxon>
        <taxon>Populus</taxon>
    </lineage>
</organism>
<gene>
    <name evidence="1" type="ORF">NC653_041845</name>
</gene>
<dbReference type="AlphaFoldDB" id="A0AAD6LAF5"/>
<comment type="caution">
    <text evidence="1">The sequence shown here is derived from an EMBL/GenBank/DDBJ whole genome shotgun (WGS) entry which is preliminary data.</text>
</comment>
<keyword evidence="2" id="KW-1185">Reference proteome</keyword>
<dbReference type="EMBL" id="JAQIZT010000019">
    <property type="protein sequence ID" value="KAJ6952828.1"/>
    <property type="molecule type" value="Genomic_DNA"/>
</dbReference>